<keyword evidence="9" id="KW-1185">Reference proteome</keyword>
<dbReference type="PANTHER" id="PTHR22904">
    <property type="entry name" value="TPR REPEAT CONTAINING PROTEIN"/>
    <property type="match status" value="1"/>
</dbReference>
<dbReference type="SMART" id="SM00028">
    <property type="entry name" value="TPR"/>
    <property type="match status" value="6"/>
</dbReference>
<dbReference type="GO" id="GO:0005737">
    <property type="term" value="C:cytoplasm"/>
    <property type="evidence" value="ECO:0007669"/>
    <property type="project" value="UniProtKB-SubCell"/>
</dbReference>
<dbReference type="EMBL" id="JBGBPQ010000013">
    <property type="protein sequence ID" value="KAL1511820.1"/>
    <property type="molecule type" value="Genomic_DNA"/>
</dbReference>
<feature type="region of interest" description="Disordered" evidence="7">
    <location>
        <begin position="325"/>
        <end position="348"/>
    </location>
</feature>
<dbReference type="SUPFAM" id="SSF48452">
    <property type="entry name" value="TPR-like"/>
    <property type="match status" value="2"/>
</dbReference>
<organism evidence="8 9">
    <name type="scientific">Prymnesium parvum</name>
    <name type="common">Toxic golden alga</name>
    <dbReference type="NCBI Taxonomy" id="97485"/>
    <lineage>
        <taxon>Eukaryota</taxon>
        <taxon>Haptista</taxon>
        <taxon>Haptophyta</taxon>
        <taxon>Prymnesiophyceae</taxon>
        <taxon>Prymnesiales</taxon>
        <taxon>Prymnesiaceae</taxon>
        <taxon>Prymnesium</taxon>
    </lineage>
</organism>
<dbReference type="Pfam" id="PF07719">
    <property type="entry name" value="TPR_2"/>
    <property type="match status" value="1"/>
</dbReference>
<feature type="repeat" description="TPR" evidence="6">
    <location>
        <begin position="70"/>
        <end position="103"/>
    </location>
</feature>
<keyword evidence="4 6" id="KW-0802">TPR repeat</keyword>
<protein>
    <submittedName>
        <fullName evidence="8">Uncharacterized protein</fullName>
    </submittedName>
</protein>
<keyword evidence="3" id="KW-0677">Repeat</keyword>
<dbReference type="AlphaFoldDB" id="A0AB34J587"/>
<gene>
    <name evidence="8" type="ORF">AB1Y20_005106</name>
</gene>
<dbReference type="PROSITE" id="PS50005">
    <property type="entry name" value="TPR"/>
    <property type="match status" value="3"/>
</dbReference>
<evidence type="ECO:0000256" key="6">
    <source>
        <dbReference type="PROSITE-ProRule" id="PRU00339"/>
    </source>
</evidence>
<dbReference type="PANTHER" id="PTHR22904:SF523">
    <property type="entry name" value="STRESS-INDUCED-PHOSPHOPROTEIN 1"/>
    <property type="match status" value="1"/>
</dbReference>
<keyword evidence="5" id="KW-0040">ANK repeat</keyword>
<dbReference type="Gene3D" id="1.25.40.10">
    <property type="entry name" value="Tetratricopeptide repeat domain"/>
    <property type="match status" value="2"/>
</dbReference>
<name>A0AB34J587_PRYPA</name>
<dbReference type="PROSITE" id="PS50297">
    <property type="entry name" value="ANK_REP_REGION"/>
    <property type="match status" value="1"/>
</dbReference>
<dbReference type="Gene3D" id="1.25.40.20">
    <property type="entry name" value="Ankyrin repeat-containing domain"/>
    <property type="match status" value="1"/>
</dbReference>
<keyword evidence="2" id="KW-0963">Cytoplasm</keyword>
<sequence length="469" mass="50855">MAEEWKARGNAAFKEGRYQAAVEHFTAAIGCDATNAVLFSNRSGAHASLGAYAEALADAEKAISLRPDWSKGYSRKGAALYGLGRYLDALHAYDRGLEVEPGNPQMEQASSDVRDKLQLAQTIFEAVEEGAVDKVQACLSKSVHPDGFVTAEGTTSLMAAARAGQADVVSLLLKAGAKPATRNAAGESARDLAKKGGHEAVVKLLPLEEGKGSSIFAAAKNFANKAVQKAAAAREDLQRGNLGADEYDTIVKQREERKRREAAEKLAEAQASKRRVIEQAMRRKAEDDDLALIKALHTQRAREEKEQAAQKARQEAEERARAAQEAARKAAEAEAARQQEADAEREAKATAFKEEGNDAFKVGRYADAVRFYTQAIELDPTNSVLYSNRSGALAASNLFEQALADADRCVSLRADWAKGHTRRASALHGMRRYLNAVQAYDDALRYEPGSEILLTGRRQSSFALAVEND</sequence>
<dbReference type="SUPFAM" id="SSF48403">
    <property type="entry name" value="Ankyrin repeat"/>
    <property type="match status" value="1"/>
</dbReference>
<dbReference type="InterPro" id="IPR036770">
    <property type="entry name" value="Ankyrin_rpt-contain_sf"/>
</dbReference>
<dbReference type="Pfam" id="PF13181">
    <property type="entry name" value="TPR_8"/>
    <property type="match status" value="1"/>
</dbReference>
<dbReference type="InterPro" id="IPR019734">
    <property type="entry name" value="TPR_rpt"/>
</dbReference>
<dbReference type="InterPro" id="IPR013105">
    <property type="entry name" value="TPR_2"/>
</dbReference>
<evidence type="ECO:0000256" key="5">
    <source>
        <dbReference type="PROSITE-ProRule" id="PRU00023"/>
    </source>
</evidence>
<feature type="repeat" description="TPR" evidence="6">
    <location>
        <begin position="2"/>
        <end position="35"/>
    </location>
</feature>
<dbReference type="GO" id="GO:0051879">
    <property type="term" value="F:Hsp90 protein binding"/>
    <property type="evidence" value="ECO:0007669"/>
    <property type="project" value="TreeGrafter"/>
</dbReference>
<dbReference type="PROSITE" id="PS50088">
    <property type="entry name" value="ANK_REPEAT"/>
    <property type="match status" value="1"/>
</dbReference>
<evidence type="ECO:0000256" key="2">
    <source>
        <dbReference type="ARBA" id="ARBA00022490"/>
    </source>
</evidence>
<comment type="caution">
    <text evidence="8">The sequence shown here is derived from an EMBL/GenBank/DDBJ whole genome shotgun (WGS) entry which is preliminary data.</text>
</comment>
<evidence type="ECO:0000256" key="3">
    <source>
        <dbReference type="ARBA" id="ARBA00022737"/>
    </source>
</evidence>
<evidence type="ECO:0000313" key="8">
    <source>
        <dbReference type="EMBL" id="KAL1511820.1"/>
    </source>
</evidence>
<dbReference type="InterPro" id="IPR011990">
    <property type="entry name" value="TPR-like_helical_dom_sf"/>
</dbReference>
<evidence type="ECO:0000313" key="9">
    <source>
        <dbReference type="Proteomes" id="UP001515480"/>
    </source>
</evidence>
<dbReference type="FunFam" id="1.25.40.10:FF:000020">
    <property type="entry name" value="Stress-induced phosphoprotein 1"/>
    <property type="match status" value="2"/>
</dbReference>
<dbReference type="Proteomes" id="UP001515480">
    <property type="component" value="Unassembled WGS sequence"/>
</dbReference>
<feature type="repeat" description="ANK" evidence="5">
    <location>
        <begin position="152"/>
        <end position="184"/>
    </location>
</feature>
<evidence type="ECO:0000256" key="7">
    <source>
        <dbReference type="SAM" id="MobiDB-lite"/>
    </source>
</evidence>
<dbReference type="InterPro" id="IPR002110">
    <property type="entry name" value="Ankyrin_rpt"/>
</dbReference>
<comment type="subcellular location">
    <subcellularLocation>
        <location evidence="1">Cytoplasm</location>
    </subcellularLocation>
</comment>
<evidence type="ECO:0000256" key="4">
    <source>
        <dbReference type="ARBA" id="ARBA00022803"/>
    </source>
</evidence>
<proteinExistence type="predicted"/>
<dbReference type="Pfam" id="PF12796">
    <property type="entry name" value="Ank_2"/>
    <property type="match status" value="1"/>
</dbReference>
<evidence type="ECO:0000256" key="1">
    <source>
        <dbReference type="ARBA" id="ARBA00004496"/>
    </source>
</evidence>
<reference evidence="8 9" key="1">
    <citation type="journal article" date="2024" name="Science">
        <title>Giant polyketide synthase enzymes in the biosynthesis of giant marine polyether toxins.</title>
        <authorList>
            <person name="Fallon T.R."/>
            <person name="Shende V.V."/>
            <person name="Wierzbicki I.H."/>
            <person name="Pendleton A.L."/>
            <person name="Watervoot N.F."/>
            <person name="Auber R.P."/>
            <person name="Gonzalez D.J."/>
            <person name="Wisecaver J.H."/>
            <person name="Moore B.S."/>
        </authorList>
    </citation>
    <scope>NUCLEOTIDE SEQUENCE [LARGE SCALE GENOMIC DNA]</scope>
    <source>
        <strain evidence="8 9">12B1</strain>
    </source>
</reference>
<accession>A0AB34J587</accession>
<feature type="repeat" description="TPR" evidence="6">
    <location>
        <begin position="349"/>
        <end position="382"/>
    </location>
</feature>